<proteinExistence type="predicted"/>
<accession>A0A8S5N8K3</accession>
<reference evidence="1" key="1">
    <citation type="journal article" date="2021" name="Proc. Natl. Acad. Sci. U.S.A.">
        <title>A Catalog of Tens of Thousands of Viruses from Human Metagenomes Reveals Hidden Associations with Chronic Diseases.</title>
        <authorList>
            <person name="Tisza M.J."/>
            <person name="Buck C.B."/>
        </authorList>
    </citation>
    <scope>NUCLEOTIDE SEQUENCE</scope>
    <source>
        <strain evidence="1">CtUJH1</strain>
    </source>
</reference>
<organism evidence="1">
    <name type="scientific">Siphoviridae sp. ctUJH1</name>
    <dbReference type="NCBI Taxonomy" id="2826351"/>
    <lineage>
        <taxon>Viruses</taxon>
        <taxon>Duplodnaviria</taxon>
        <taxon>Heunggongvirae</taxon>
        <taxon>Uroviricota</taxon>
        <taxon>Caudoviricetes</taxon>
    </lineage>
</organism>
<dbReference type="EMBL" id="BK015094">
    <property type="protein sequence ID" value="DAD90780.1"/>
    <property type="molecule type" value="Genomic_DNA"/>
</dbReference>
<evidence type="ECO:0000313" key="1">
    <source>
        <dbReference type="EMBL" id="DAD90780.1"/>
    </source>
</evidence>
<name>A0A8S5N8K3_9CAUD</name>
<protein>
    <submittedName>
        <fullName evidence="1">Uncharacterized protein</fullName>
    </submittedName>
</protein>
<sequence length="30" mass="3397">MIQIPYSTSFPKTKSQHLLTLDDTSVGQLF</sequence>